<dbReference type="EMBL" id="LGCL01000024">
    <property type="protein sequence ID" value="KPL76872.1"/>
    <property type="molecule type" value="Genomic_DNA"/>
</dbReference>
<dbReference type="Proteomes" id="UP000050417">
    <property type="component" value="Unassembled WGS sequence"/>
</dbReference>
<dbReference type="Gene3D" id="3.40.50.360">
    <property type="match status" value="1"/>
</dbReference>
<dbReference type="InterPro" id="IPR047964">
    <property type="entry name" value="EFR1-like"/>
</dbReference>
<dbReference type="RefSeq" id="WP_075062809.1">
    <property type="nucleotide sequence ID" value="NZ_LGCL01000024.1"/>
</dbReference>
<dbReference type="PANTHER" id="PTHR43122">
    <property type="entry name" value="FERREDOXIN SUBUNIT OF PYRUVATE:FLAVODOXIN OXIDOREDUCTASE-RELATED"/>
    <property type="match status" value="1"/>
</dbReference>
<feature type="domain" description="Flavodoxin-like" evidence="4">
    <location>
        <begin position="3"/>
        <end position="150"/>
    </location>
</feature>
<evidence type="ECO:0000313" key="6">
    <source>
        <dbReference type="EMBL" id="KPL76872.1"/>
    </source>
</evidence>
<dbReference type="GO" id="GO:0046872">
    <property type="term" value="F:metal ion binding"/>
    <property type="evidence" value="ECO:0007669"/>
    <property type="project" value="UniProtKB-KW"/>
</dbReference>
<dbReference type="PROSITE" id="PS51379">
    <property type="entry name" value="4FE4S_FER_2"/>
    <property type="match status" value="2"/>
</dbReference>
<dbReference type="Pfam" id="PF12641">
    <property type="entry name" value="Flavodoxin_3"/>
    <property type="match status" value="1"/>
</dbReference>
<keyword evidence="7" id="KW-1185">Reference proteome</keyword>
<dbReference type="InterPro" id="IPR017896">
    <property type="entry name" value="4Fe4S_Fe-S-bd"/>
</dbReference>
<evidence type="ECO:0000259" key="4">
    <source>
        <dbReference type="PROSITE" id="PS50902"/>
    </source>
</evidence>
<dbReference type="SUPFAM" id="SSF52218">
    <property type="entry name" value="Flavoproteins"/>
    <property type="match status" value="1"/>
</dbReference>
<feature type="domain" description="4Fe-4S ferredoxin-type" evidence="5">
    <location>
        <begin position="227"/>
        <end position="249"/>
    </location>
</feature>
<dbReference type="GO" id="GO:0010181">
    <property type="term" value="F:FMN binding"/>
    <property type="evidence" value="ECO:0007669"/>
    <property type="project" value="InterPro"/>
</dbReference>
<reference evidence="6 7" key="1">
    <citation type="submission" date="2015-07" db="EMBL/GenBank/DDBJ databases">
        <title>Genome sequence of Ornatilinea apprima DSM 23815.</title>
        <authorList>
            <person name="Hemp J."/>
            <person name="Ward L.M."/>
            <person name="Pace L.A."/>
            <person name="Fischer W.W."/>
        </authorList>
    </citation>
    <scope>NUCLEOTIDE SEQUENCE [LARGE SCALE GENOMIC DNA]</scope>
    <source>
        <strain evidence="6 7">P3M-1</strain>
    </source>
</reference>
<dbReference type="PANTHER" id="PTHR43122:SF1">
    <property type="entry name" value="IRON-SULFUR-BINDING PROTEIN"/>
    <property type="match status" value="1"/>
</dbReference>
<sequence>MKVYLIYFSQTNNTRSVAEAIAESLEQQGAVTQMVPLKKANELEVIDADLLGIGTACFSSQAPTPVKRFLKTLPRLDQKKASVFATSGSAPGRVLYDLAHLLRRKGADVIGGFLTYGEVHHPAPCLLGRMANRPDTQDLAQARRFAEAVFEHIAKGRPGVVAASRPETDHPKWGFYDFVALISSDSVLRLLLPKPRLNENQCKQCQWCVSECPMNAIVMDAYPRIGDQCIRCYHCFNGCPQKAFQVNWVPSNLVVSLFYNKTFARWFGELKPDS</sequence>
<dbReference type="Pfam" id="PF13187">
    <property type="entry name" value="Fer4_9"/>
    <property type="match status" value="1"/>
</dbReference>
<feature type="domain" description="4Fe-4S ferredoxin-type" evidence="5">
    <location>
        <begin position="193"/>
        <end position="222"/>
    </location>
</feature>
<dbReference type="GO" id="GO:0051536">
    <property type="term" value="F:iron-sulfur cluster binding"/>
    <property type="evidence" value="ECO:0007669"/>
    <property type="project" value="UniProtKB-KW"/>
</dbReference>
<dbReference type="Gene3D" id="3.30.70.20">
    <property type="match status" value="1"/>
</dbReference>
<evidence type="ECO:0000256" key="3">
    <source>
        <dbReference type="ARBA" id="ARBA00023014"/>
    </source>
</evidence>
<proteinExistence type="predicted"/>
<evidence type="ECO:0008006" key="8">
    <source>
        <dbReference type="Google" id="ProtNLM"/>
    </source>
</evidence>
<evidence type="ECO:0000256" key="1">
    <source>
        <dbReference type="ARBA" id="ARBA00022723"/>
    </source>
</evidence>
<keyword evidence="1" id="KW-0479">Metal-binding</keyword>
<evidence type="ECO:0000256" key="2">
    <source>
        <dbReference type="ARBA" id="ARBA00023004"/>
    </source>
</evidence>
<dbReference type="PROSITE" id="PS00198">
    <property type="entry name" value="4FE4S_FER_1"/>
    <property type="match status" value="2"/>
</dbReference>
<dbReference type="AlphaFoldDB" id="A0A0P6X2K5"/>
<keyword evidence="2" id="KW-0408">Iron</keyword>
<dbReference type="InterPro" id="IPR008254">
    <property type="entry name" value="Flavodoxin/NO_synth"/>
</dbReference>
<dbReference type="OrthoDB" id="9801479at2"/>
<protein>
    <recommendedName>
        <fullName evidence="8">4Fe-4S ferredoxin</fullName>
    </recommendedName>
</protein>
<accession>A0A0P6X2K5</accession>
<dbReference type="STRING" id="1134406.ADN00_09730"/>
<dbReference type="PROSITE" id="PS50902">
    <property type="entry name" value="FLAVODOXIN_LIKE"/>
    <property type="match status" value="1"/>
</dbReference>
<comment type="caution">
    <text evidence="6">The sequence shown here is derived from an EMBL/GenBank/DDBJ whole genome shotgun (WGS) entry which is preliminary data.</text>
</comment>
<gene>
    <name evidence="6" type="ORF">ADN00_09730</name>
</gene>
<keyword evidence="3" id="KW-0411">Iron-sulfur</keyword>
<evidence type="ECO:0000313" key="7">
    <source>
        <dbReference type="Proteomes" id="UP000050417"/>
    </source>
</evidence>
<name>A0A0P6X2K5_9CHLR</name>
<dbReference type="InterPro" id="IPR017900">
    <property type="entry name" value="4Fe4S_Fe_S_CS"/>
</dbReference>
<dbReference type="SUPFAM" id="SSF54862">
    <property type="entry name" value="4Fe-4S ferredoxins"/>
    <property type="match status" value="1"/>
</dbReference>
<dbReference type="InterPro" id="IPR029039">
    <property type="entry name" value="Flavoprotein-like_sf"/>
</dbReference>
<organism evidence="6 7">
    <name type="scientific">Ornatilinea apprima</name>
    <dbReference type="NCBI Taxonomy" id="1134406"/>
    <lineage>
        <taxon>Bacteria</taxon>
        <taxon>Bacillati</taxon>
        <taxon>Chloroflexota</taxon>
        <taxon>Anaerolineae</taxon>
        <taxon>Anaerolineales</taxon>
        <taxon>Anaerolineaceae</taxon>
        <taxon>Ornatilinea</taxon>
    </lineage>
</organism>
<evidence type="ECO:0000259" key="5">
    <source>
        <dbReference type="PROSITE" id="PS51379"/>
    </source>
</evidence>
<dbReference type="NCBIfam" id="NF038196">
    <property type="entry name" value="ferrodoxin_EFR1"/>
    <property type="match status" value="1"/>
</dbReference>